<dbReference type="Pfam" id="PF03992">
    <property type="entry name" value="ABM"/>
    <property type="match status" value="1"/>
</dbReference>
<dbReference type="GO" id="GO:0004497">
    <property type="term" value="F:monooxygenase activity"/>
    <property type="evidence" value="ECO:0007669"/>
    <property type="project" value="UniProtKB-KW"/>
</dbReference>
<evidence type="ECO:0000259" key="1">
    <source>
        <dbReference type="PROSITE" id="PS51725"/>
    </source>
</evidence>
<dbReference type="Proteomes" id="UP001321445">
    <property type="component" value="Chromosome"/>
</dbReference>
<dbReference type="PROSITE" id="PS51725">
    <property type="entry name" value="ABM"/>
    <property type="match status" value="1"/>
</dbReference>
<reference evidence="2 3" key="1">
    <citation type="submission" date="2023-03" db="EMBL/GenBank/DDBJ databases">
        <title>Description of Hydrogenimonas sp. ISO32.</title>
        <authorList>
            <person name="Mino S."/>
            <person name="Fukazawa S."/>
            <person name="Sawabe T."/>
        </authorList>
    </citation>
    <scope>NUCLEOTIDE SEQUENCE [LARGE SCALE GENOMIC DNA]</scope>
    <source>
        <strain evidence="2 3">ISO32</strain>
    </source>
</reference>
<keyword evidence="2" id="KW-0503">Monooxygenase</keyword>
<accession>A0ABN6WSK0</accession>
<dbReference type="InterPro" id="IPR011008">
    <property type="entry name" value="Dimeric_a/b-barrel"/>
</dbReference>
<keyword evidence="2" id="KW-0560">Oxidoreductase</keyword>
<dbReference type="EMBL" id="AP027370">
    <property type="protein sequence ID" value="BDY12130.1"/>
    <property type="molecule type" value="Genomic_DNA"/>
</dbReference>
<organism evidence="2 3">
    <name type="scientific">Hydrogenimonas cancrithermarum</name>
    <dbReference type="NCBI Taxonomy" id="2993563"/>
    <lineage>
        <taxon>Bacteria</taxon>
        <taxon>Pseudomonadati</taxon>
        <taxon>Campylobacterota</taxon>
        <taxon>Epsilonproteobacteria</taxon>
        <taxon>Campylobacterales</taxon>
        <taxon>Hydrogenimonadaceae</taxon>
        <taxon>Hydrogenimonas</taxon>
    </lineage>
</organism>
<sequence length="121" mass="13953">MSKKIYCIARFRAKTGKERELFEVLKALEPDTLREDGCLQYIVTRRIENPCAGCSDDFSIVFNEIWADRTAFEAHCNRNAIREFFQTQCLDENGLVEAHDVCVYSDEPEDYDAPVVGAKYE</sequence>
<evidence type="ECO:0000313" key="3">
    <source>
        <dbReference type="Proteomes" id="UP001321445"/>
    </source>
</evidence>
<keyword evidence="3" id="KW-1185">Reference proteome</keyword>
<dbReference type="InterPro" id="IPR007138">
    <property type="entry name" value="ABM_dom"/>
</dbReference>
<feature type="domain" description="ABM" evidence="1">
    <location>
        <begin position="5"/>
        <end position="101"/>
    </location>
</feature>
<dbReference type="SUPFAM" id="SSF54909">
    <property type="entry name" value="Dimeric alpha+beta barrel"/>
    <property type="match status" value="1"/>
</dbReference>
<proteinExistence type="predicted"/>
<protein>
    <submittedName>
        <fullName evidence="2">Antibiotic biosynthesis monooxygenase</fullName>
    </submittedName>
</protein>
<dbReference type="Gene3D" id="3.30.70.100">
    <property type="match status" value="1"/>
</dbReference>
<name>A0ABN6WSK0_9BACT</name>
<evidence type="ECO:0000313" key="2">
    <source>
        <dbReference type="EMBL" id="BDY12130.1"/>
    </source>
</evidence>
<gene>
    <name evidence="2" type="ORF">HCR_04420</name>
</gene>